<dbReference type="GO" id="GO:0016836">
    <property type="term" value="F:hydro-lyase activity"/>
    <property type="evidence" value="ECO:0007669"/>
    <property type="project" value="TreeGrafter"/>
</dbReference>
<accession>A0A927QXV6</accession>
<dbReference type="GO" id="GO:0016052">
    <property type="term" value="P:carbohydrate catabolic process"/>
    <property type="evidence" value="ECO:0007669"/>
    <property type="project" value="TreeGrafter"/>
</dbReference>
<dbReference type="InterPro" id="IPR046945">
    <property type="entry name" value="RHMD-like"/>
</dbReference>
<sequence>MPRITSLDARVVSYRFDNRPRPLSLGSALRRDVVLVRVVCEDGTVGYGESFHGHAGSAVAEIVNSTMQEVVVGREVHETQAVNRETFARFVLSAGMSGGFLLALSGIDLAMWDAWGKVKGEPVHHLLGGSATDFALYGGGFTLGFQPPPELAEEVGRMRDSFGWQAVKLRIGDSPERDVARVRHIRAVFGAELSIMVDANLGHRYDVARVAPALADLGVGWLEEPYAPGSPARFVALRARGLVPVAAGENLGGAHEFADWIDRGALDVVQPDVSRVGGITEALRIAALARAAGLRFAPHISHSVLNHAATLHLLSAAGGDGVFEADGSVENPFRDGVLSGGPVLANGRASLPTEPGLGVLVNEDALGAYPGERGSPFPRTDN</sequence>
<reference evidence="5" key="1">
    <citation type="submission" date="2020-10" db="EMBL/GenBank/DDBJ databases">
        <title>Sequencing the genomes of 1000 actinobacteria strains.</title>
        <authorList>
            <person name="Klenk H.-P."/>
        </authorList>
    </citation>
    <scope>NUCLEOTIDE SEQUENCE</scope>
    <source>
        <strain evidence="5">DSM 46832</strain>
    </source>
</reference>
<evidence type="ECO:0000313" key="5">
    <source>
        <dbReference type="EMBL" id="MBE1488505.1"/>
    </source>
</evidence>
<protein>
    <submittedName>
        <fullName evidence="5">L-alanine-DL-glutamate epimerase-like enolase superfamily enzyme</fullName>
    </submittedName>
</protein>
<dbReference type="Proteomes" id="UP000649753">
    <property type="component" value="Unassembled WGS sequence"/>
</dbReference>
<dbReference type="EMBL" id="JADBEB010000001">
    <property type="protein sequence ID" value="MBE1488505.1"/>
    <property type="molecule type" value="Genomic_DNA"/>
</dbReference>
<dbReference type="InterPro" id="IPR029065">
    <property type="entry name" value="Enolase_C-like"/>
</dbReference>
<dbReference type="PANTHER" id="PTHR13794:SF58">
    <property type="entry name" value="MITOCHONDRIAL ENOLASE SUPERFAMILY MEMBER 1"/>
    <property type="match status" value="1"/>
</dbReference>
<dbReference type="SFLD" id="SFLDG00179">
    <property type="entry name" value="mandelate_racemase"/>
    <property type="match status" value="1"/>
</dbReference>
<dbReference type="AlphaFoldDB" id="A0A927QXV6"/>
<evidence type="ECO:0000313" key="6">
    <source>
        <dbReference type="Proteomes" id="UP000649753"/>
    </source>
</evidence>
<dbReference type="Gene3D" id="3.30.390.10">
    <property type="entry name" value="Enolase-like, N-terminal domain"/>
    <property type="match status" value="1"/>
</dbReference>
<dbReference type="InterPro" id="IPR029017">
    <property type="entry name" value="Enolase-like_N"/>
</dbReference>
<dbReference type="SFLD" id="SFLDS00001">
    <property type="entry name" value="Enolase"/>
    <property type="match status" value="1"/>
</dbReference>
<evidence type="ECO:0000256" key="1">
    <source>
        <dbReference type="ARBA" id="ARBA00001946"/>
    </source>
</evidence>
<dbReference type="CDD" id="cd03316">
    <property type="entry name" value="MR_like"/>
    <property type="match status" value="1"/>
</dbReference>
<dbReference type="Gene3D" id="3.20.20.120">
    <property type="entry name" value="Enolase-like C-terminal domain"/>
    <property type="match status" value="1"/>
</dbReference>
<evidence type="ECO:0000256" key="2">
    <source>
        <dbReference type="ARBA" id="ARBA00022723"/>
    </source>
</evidence>
<dbReference type="RefSeq" id="WP_192768157.1">
    <property type="nucleotide sequence ID" value="NZ_JADBEB010000001.1"/>
</dbReference>
<keyword evidence="3" id="KW-0460">Magnesium</keyword>
<name>A0A927QXV6_9ACTN</name>
<dbReference type="SMART" id="SM00922">
    <property type="entry name" value="MR_MLE"/>
    <property type="match status" value="1"/>
</dbReference>
<dbReference type="SUPFAM" id="SSF51604">
    <property type="entry name" value="Enolase C-terminal domain-like"/>
    <property type="match status" value="1"/>
</dbReference>
<keyword evidence="6" id="KW-1185">Reference proteome</keyword>
<organism evidence="5 6">
    <name type="scientific">Plantactinospora soyae</name>
    <dbReference type="NCBI Taxonomy" id="1544732"/>
    <lineage>
        <taxon>Bacteria</taxon>
        <taxon>Bacillati</taxon>
        <taxon>Actinomycetota</taxon>
        <taxon>Actinomycetes</taxon>
        <taxon>Micromonosporales</taxon>
        <taxon>Micromonosporaceae</taxon>
        <taxon>Plantactinospora</taxon>
    </lineage>
</organism>
<gene>
    <name evidence="5" type="ORF">H4W31_004143</name>
</gene>
<comment type="cofactor">
    <cofactor evidence="1">
        <name>Mg(2+)</name>
        <dbReference type="ChEBI" id="CHEBI:18420"/>
    </cofactor>
</comment>
<comment type="caution">
    <text evidence="5">The sequence shown here is derived from an EMBL/GenBank/DDBJ whole genome shotgun (WGS) entry which is preliminary data.</text>
</comment>
<dbReference type="InterPro" id="IPR036849">
    <property type="entry name" value="Enolase-like_C_sf"/>
</dbReference>
<dbReference type="InterPro" id="IPR013341">
    <property type="entry name" value="Mandelate_racemase_N_dom"/>
</dbReference>
<dbReference type="InterPro" id="IPR013342">
    <property type="entry name" value="Mandelate_racemase_C"/>
</dbReference>
<keyword evidence="2" id="KW-0479">Metal-binding</keyword>
<dbReference type="Pfam" id="PF13378">
    <property type="entry name" value="MR_MLE_C"/>
    <property type="match status" value="1"/>
</dbReference>
<dbReference type="GO" id="GO:0000287">
    <property type="term" value="F:magnesium ion binding"/>
    <property type="evidence" value="ECO:0007669"/>
    <property type="project" value="TreeGrafter"/>
</dbReference>
<evidence type="ECO:0000256" key="3">
    <source>
        <dbReference type="ARBA" id="ARBA00022842"/>
    </source>
</evidence>
<proteinExistence type="predicted"/>
<dbReference type="SUPFAM" id="SSF54826">
    <property type="entry name" value="Enolase N-terminal domain-like"/>
    <property type="match status" value="1"/>
</dbReference>
<evidence type="ECO:0000259" key="4">
    <source>
        <dbReference type="SMART" id="SM00922"/>
    </source>
</evidence>
<feature type="domain" description="Mandelate racemase/muconate lactonizing enzyme C-terminal" evidence="4">
    <location>
        <begin position="148"/>
        <end position="244"/>
    </location>
</feature>
<dbReference type="Pfam" id="PF02746">
    <property type="entry name" value="MR_MLE_N"/>
    <property type="match status" value="1"/>
</dbReference>
<dbReference type="PANTHER" id="PTHR13794">
    <property type="entry name" value="ENOLASE SUPERFAMILY, MANDELATE RACEMASE"/>
    <property type="match status" value="1"/>
</dbReference>